<gene>
    <name evidence="10" type="primary">potB</name>
    <name evidence="10" type="ORF">NCTC13316_00926</name>
</gene>
<comment type="subcellular location">
    <subcellularLocation>
        <location evidence="1">Cell membrane</location>
        <topology evidence="1">Multi-pass membrane protein</topology>
    </subcellularLocation>
</comment>
<dbReference type="PANTHER" id="PTHR42929">
    <property type="entry name" value="INNER MEMBRANE ABC TRANSPORTER PERMEASE PROTEIN YDCU-RELATED-RELATED"/>
    <property type="match status" value="1"/>
</dbReference>
<keyword evidence="3" id="KW-0813">Transport</keyword>
<reference evidence="10 11" key="1">
    <citation type="submission" date="2018-06" db="EMBL/GenBank/DDBJ databases">
        <authorList>
            <consortium name="Pathogen Informatics"/>
            <person name="Doyle S."/>
        </authorList>
    </citation>
    <scope>NUCLEOTIDE SEQUENCE [LARGE SCALE GENOMIC DNA]</scope>
    <source>
        <strain evidence="10 11">NCTC13316</strain>
    </source>
</reference>
<protein>
    <submittedName>
        <fullName evidence="10">Spermidine/putrescine ABC transporter permease PotB</fullName>
    </submittedName>
</protein>
<evidence type="ECO:0000256" key="5">
    <source>
        <dbReference type="ARBA" id="ARBA00022692"/>
    </source>
</evidence>
<sequence>MKVKSVSLYILYIWLIIFSFVPLLLVLLASFLSNDSTNLVSLPLTFTNYTALLTPVFAKIFFRSLIIALVATGFCLLLAYPFSYLLIKSKYQSVLLLLIIIPFWTSSLIRTYSLIAILKYKGVLNALLLKFHLIHTPLNLLYSNFAVITGLVYNLFPFMVLPIFTNMERFDFRLIEAAKDLGAGKWAIFTRVFLPNTASGILSGCLLVLLPAMTLFYIPNILGGARSILLGNLIQNQFLVIENWPQGSATSVILTLLLLLLLAFYRRKSSEVIQ</sequence>
<dbReference type="Proteomes" id="UP000254794">
    <property type="component" value="Unassembled WGS sequence"/>
</dbReference>
<dbReference type="PROSITE" id="PS50928">
    <property type="entry name" value="ABC_TM1"/>
    <property type="match status" value="1"/>
</dbReference>
<dbReference type="GO" id="GO:0055085">
    <property type="term" value="P:transmembrane transport"/>
    <property type="evidence" value="ECO:0007669"/>
    <property type="project" value="InterPro"/>
</dbReference>
<dbReference type="InterPro" id="IPR000515">
    <property type="entry name" value="MetI-like"/>
</dbReference>
<keyword evidence="5 8" id="KW-0812">Transmembrane</keyword>
<evidence type="ECO:0000256" key="2">
    <source>
        <dbReference type="ARBA" id="ARBA00007069"/>
    </source>
</evidence>
<keyword evidence="7 8" id="KW-0472">Membrane</keyword>
<feature type="transmembrane region" description="Helical" evidence="8">
    <location>
        <begin position="94"/>
        <end position="120"/>
    </location>
</feature>
<proteinExistence type="inferred from homology"/>
<evidence type="ECO:0000259" key="9">
    <source>
        <dbReference type="PROSITE" id="PS50928"/>
    </source>
</evidence>
<feature type="domain" description="ABC transmembrane type-1" evidence="9">
    <location>
        <begin position="61"/>
        <end position="265"/>
    </location>
</feature>
<evidence type="ECO:0000256" key="7">
    <source>
        <dbReference type="ARBA" id="ARBA00023136"/>
    </source>
</evidence>
<evidence type="ECO:0000256" key="6">
    <source>
        <dbReference type="ARBA" id="ARBA00022989"/>
    </source>
</evidence>
<feature type="transmembrane region" description="Helical" evidence="8">
    <location>
        <begin position="140"/>
        <end position="164"/>
    </location>
</feature>
<evidence type="ECO:0000256" key="3">
    <source>
        <dbReference type="ARBA" id="ARBA00022448"/>
    </source>
</evidence>
<keyword evidence="6 8" id="KW-1133">Transmembrane helix</keyword>
<keyword evidence="4" id="KW-1003">Cell membrane</keyword>
<feature type="transmembrane region" description="Helical" evidence="8">
    <location>
        <begin position="60"/>
        <end position="82"/>
    </location>
</feature>
<dbReference type="AlphaFoldDB" id="A0A378JJG8"/>
<dbReference type="CDD" id="cd06261">
    <property type="entry name" value="TM_PBP2"/>
    <property type="match status" value="1"/>
</dbReference>
<dbReference type="GO" id="GO:0005886">
    <property type="term" value="C:plasma membrane"/>
    <property type="evidence" value="ECO:0007669"/>
    <property type="project" value="UniProtKB-SubCell"/>
</dbReference>
<organism evidence="10 11">
    <name type="scientific">Legionella busanensis</name>
    <dbReference type="NCBI Taxonomy" id="190655"/>
    <lineage>
        <taxon>Bacteria</taxon>
        <taxon>Pseudomonadati</taxon>
        <taxon>Pseudomonadota</taxon>
        <taxon>Gammaproteobacteria</taxon>
        <taxon>Legionellales</taxon>
        <taxon>Legionellaceae</taxon>
        <taxon>Legionella</taxon>
    </lineage>
</organism>
<feature type="transmembrane region" description="Helical" evidence="8">
    <location>
        <begin position="12"/>
        <end position="32"/>
    </location>
</feature>
<evidence type="ECO:0000256" key="8">
    <source>
        <dbReference type="SAM" id="Phobius"/>
    </source>
</evidence>
<dbReference type="SUPFAM" id="SSF161098">
    <property type="entry name" value="MetI-like"/>
    <property type="match status" value="1"/>
</dbReference>
<dbReference type="OrthoDB" id="9807047at2"/>
<keyword evidence="11" id="KW-1185">Reference proteome</keyword>
<accession>A0A378JJG8</accession>
<evidence type="ECO:0000313" key="10">
    <source>
        <dbReference type="EMBL" id="STX50838.1"/>
    </source>
</evidence>
<evidence type="ECO:0000256" key="4">
    <source>
        <dbReference type="ARBA" id="ARBA00022475"/>
    </source>
</evidence>
<comment type="similarity">
    <text evidence="2">Belongs to the binding-protein-dependent transport system permease family. CysTW subfamily.</text>
</comment>
<feature type="transmembrane region" description="Helical" evidence="8">
    <location>
        <begin position="201"/>
        <end position="224"/>
    </location>
</feature>
<feature type="transmembrane region" description="Helical" evidence="8">
    <location>
        <begin position="244"/>
        <end position="265"/>
    </location>
</feature>
<dbReference type="RefSeq" id="WP_115330516.1">
    <property type="nucleotide sequence ID" value="NZ_CAAAHP010000007.1"/>
</dbReference>
<dbReference type="InterPro" id="IPR035906">
    <property type="entry name" value="MetI-like_sf"/>
</dbReference>
<dbReference type="EMBL" id="UGOD01000001">
    <property type="protein sequence ID" value="STX50838.1"/>
    <property type="molecule type" value="Genomic_DNA"/>
</dbReference>
<dbReference type="PANTHER" id="PTHR42929:SF1">
    <property type="entry name" value="INNER MEMBRANE ABC TRANSPORTER PERMEASE PROTEIN YDCU-RELATED"/>
    <property type="match status" value="1"/>
</dbReference>
<dbReference type="Gene3D" id="1.10.3720.10">
    <property type="entry name" value="MetI-like"/>
    <property type="match status" value="1"/>
</dbReference>
<evidence type="ECO:0000313" key="11">
    <source>
        <dbReference type="Proteomes" id="UP000254794"/>
    </source>
</evidence>
<name>A0A378JJG8_9GAMM</name>
<evidence type="ECO:0000256" key="1">
    <source>
        <dbReference type="ARBA" id="ARBA00004651"/>
    </source>
</evidence>